<gene>
    <name evidence="2" type="ordered locus">Os03g0555550</name>
</gene>
<sequence length="143" mass="16164">IRFQWNLDLNSSKFKPYILIPKLLFYLNLLKYRLTLYLPYQIFSFIPNYPLTTKEPPVRTLRLPWGHSRFTIPDVEPLVVKSGKTQTQGRSAAPGTPRLNAYNGRSFTIPSASSARLTVSSRALCDLNSSATTHSCRSNTSTP</sequence>
<evidence type="ECO:0000256" key="1">
    <source>
        <dbReference type="SAM" id="MobiDB-lite"/>
    </source>
</evidence>
<evidence type="ECO:0000313" key="3">
    <source>
        <dbReference type="Proteomes" id="UP000000763"/>
    </source>
</evidence>
<reference evidence="2 3" key="1">
    <citation type="journal article" date="2005" name="Nature">
        <title>The map-based sequence of the rice genome.</title>
        <authorList>
            <consortium name="International rice genome sequencing project (IRGSP)"/>
            <person name="Matsumoto T."/>
            <person name="Wu J."/>
            <person name="Kanamori H."/>
            <person name="Katayose Y."/>
            <person name="Fujisawa M."/>
            <person name="Namiki N."/>
            <person name="Mizuno H."/>
            <person name="Yamamoto K."/>
            <person name="Antonio B.A."/>
            <person name="Baba T."/>
            <person name="Sakata K."/>
            <person name="Nagamura Y."/>
            <person name="Aoki H."/>
            <person name="Arikawa K."/>
            <person name="Arita K."/>
            <person name="Bito T."/>
            <person name="Chiden Y."/>
            <person name="Fujitsuka N."/>
            <person name="Fukunaka R."/>
            <person name="Hamada M."/>
            <person name="Harada C."/>
            <person name="Hayashi A."/>
            <person name="Hijishita S."/>
            <person name="Honda M."/>
            <person name="Hosokawa S."/>
            <person name="Ichikawa Y."/>
            <person name="Idonuma A."/>
            <person name="Iijima M."/>
            <person name="Ikeda M."/>
            <person name="Ikeno M."/>
            <person name="Ito K."/>
            <person name="Ito S."/>
            <person name="Ito T."/>
            <person name="Ito Y."/>
            <person name="Ito Y."/>
            <person name="Iwabuchi A."/>
            <person name="Kamiya K."/>
            <person name="Karasawa W."/>
            <person name="Kurita K."/>
            <person name="Katagiri S."/>
            <person name="Kikuta A."/>
            <person name="Kobayashi H."/>
            <person name="Kobayashi N."/>
            <person name="Machita K."/>
            <person name="Maehara T."/>
            <person name="Masukawa M."/>
            <person name="Mizubayashi T."/>
            <person name="Mukai Y."/>
            <person name="Nagasaki H."/>
            <person name="Nagata Y."/>
            <person name="Naito S."/>
            <person name="Nakashima M."/>
            <person name="Nakama Y."/>
            <person name="Nakamichi Y."/>
            <person name="Nakamura M."/>
            <person name="Meguro A."/>
            <person name="Negishi M."/>
            <person name="Ohta I."/>
            <person name="Ohta T."/>
            <person name="Okamoto M."/>
            <person name="Ono N."/>
            <person name="Saji S."/>
            <person name="Sakaguchi M."/>
            <person name="Sakai K."/>
            <person name="Shibata M."/>
            <person name="Shimokawa T."/>
            <person name="Song J."/>
            <person name="Takazaki Y."/>
            <person name="Terasawa K."/>
            <person name="Tsugane M."/>
            <person name="Tsuji K."/>
            <person name="Ueda S."/>
            <person name="Waki K."/>
            <person name="Yamagata H."/>
            <person name="Yamamoto M."/>
            <person name="Yamamoto S."/>
            <person name="Yamane H."/>
            <person name="Yoshiki S."/>
            <person name="Yoshihara R."/>
            <person name="Yukawa K."/>
            <person name="Zhong H."/>
            <person name="Yano M."/>
            <person name="Yuan Q."/>
            <person name="Ouyang S."/>
            <person name="Liu J."/>
            <person name="Jones K.M."/>
            <person name="Gansberger K."/>
            <person name="Moffat K."/>
            <person name="Hill J."/>
            <person name="Bera J."/>
            <person name="Fadrosh D."/>
            <person name="Jin S."/>
            <person name="Johri S."/>
            <person name="Kim M."/>
            <person name="Overton L."/>
            <person name="Reardon M."/>
            <person name="Tsitrin T."/>
            <person name="Vuong H."/>
            <person name="Weaver B."/>
            <person name="Ciecko A."/>
            <person name="Tallon L."/>
            <person name="Jackson J."/>
            <person name="Pai G."/>
            <person name="Aken S.V."/>
            <person name="Utterback T."/>
            <person name="Reidmuller S."/>
            <person name="Feldblyum T."/>
            <person name="Hsiao J."/>
            <person name="Zismann V."/>
            <person name="Iobst S."/>
            <person name="de Vazeille A.R."/>
            <person name="Buell C.R."/>
            <person name="Ying K."/>
            <person name="Li Y."/>
            <person name="Lu T."/>
            <person name="Huang Y."/>
            <person name="Zhao Q."/>
            <person name="Feng Q."/>
            <person name="Zhang L."/>
            <person name="Zhu J."/>
            <person name="Weng Q."/>
            <person name="Mu J."/>
            <person name="Lu Y."/>
            <person name="Fan D."/>
            <person name="Liu Y."/>
            <person name="Guan J."/>
            <person name="Zhang Y."/>
            <person name="Yu S."/>
            <person name="Liu X."/>
            <person name="Zhang Y."/>
            <person name="Hong G."/>
            <person name="Han B."/>
            <person name="Choisne N."/>
            <person name="Demange N."/>
            <person name="Orjeda G."/>
            <person name="Samain S."/>
            <person name="Cattolico L."/>
            <person name="Pelletier E."/>
            <person name="Couloux A."/>
            <person name="Segurens B."/>
            <person name="Wincker P."/>
            <person name="D'Hont A."/>
            <person name="Scarpelli C."/>
            <person name="Weissenbach J."/>
            <person name="Salanoubat M."/>
            <person name="Quetier F."/>
            <person name="Yu Y."/>
            <person name="Kim H.R."/>
            <person name="Rambo T."/>
            <person name="Currie J."/>
            <person name="Collura K."/>
            <person name="Luo M."/>
            <person name="Yang T."/>
            <person name="Ammiraju J.S.S."/>
            <person name="Engler F."/>
            <person name="Soderlund C."/>
            <person name="Wing R.A."/>
            <person name="Palmer L.E."/>
            <person name="de la Bastide M."/>
            <person name="Spiegel L."/>
            <person name="Nascimento L."/>
            <person name="Zutavern T."/>
            <person name="O'Shaughnessy A."/>
            <person name="Dike S."/>
            <person name="Dedhia N."/>
            <person name="Preston R."/>
            <person name="Balija V."/>
            <person name="McCombie W.R."/>
            <person name="Chow T."/>
            <person name="Chen H."/>
            <person name="Chung M."/>
            <person name="Chen C."/>
            <person name="Shaw J."/>
            <person name="Wu H."/>
            <person name="Hsiao K."/>
            <person name="Chao Y."/>
            <person name="Chu M."/>
            <person name="Cheng C."/>
            <person name="Hour A."/>
            <person name="Lee P."/>
            <person name="Lin S."/>
            <person name="Lin Y."/>
            <person name="Liou J."/>
            <person name="Liu S."/>
            <person name="Hsing Y."/>
            <person name="Raghuvanshi S."/>
            <person name="Mohanty A."/>
            <person name="Bharti A.K."/>
            <person name="Gaur A."/>
            <person name="Gupta V."/>
            <person name="Kumar D."/>
            <person name="Ravi V."/>
            <person name="Vij S."/>
            <person name="Kapur A."/>
            <person name="Khurana P."/>
            <person name="Khurana P."/>
            <person name="Khurana J.P."/>
            <person name="Tyagi A.K."/>
            <person name="Gaikwad K."/>
            <person name="Singh A."/>
            <person name="Dalal V."/>
            <person name="Srivastava S."/>
            <person name="Dixit A."/>
            <person name="Pal A.K."/>
            <person name="Ghazi I.A."/>
            <person name="Yadav M."/>
            <person name="Pandit A."/>
            <person name="Bhargava A."/>
            <person name="Sureshbabu K."/>
            <person name="Batra K."/>
            <person name="Sharma T.R."/>
            <person name="Mohapatra T."/>
            <person name="Singh N.K."/>
            <person name="Messing J."/>
            <person name="Nelson A.B."/>
            <person name="Fuks G."/>
            <person name="Kavchok S."/>
            <person name="Keizer G."/>
            <person name="Linton E."/>
            <person name="Llaca V."/>
            <person name="Song R."/>
            <person name="Tanyolac B."/>
            <person name="Young S."/>
            <person name="Ho-Il K."/>
            <person name="Hahn J.H."/>
            <person name="Sangsakoo G."/>
            <person name="Vanavichit A."/>
            <person name="de Mattos Luiz.A.T."/>
            <person name="Zimmer P.D."/>
            <person name="Malone G."/>
            <person name="Dellagostin O."/>
            <person name="de Oliveira A.C."/>
            <person name="Bevan M."/>
            <person name="Bancroft I."/>
            <person name="Minx P."/>
            <person name="Cordum H."/>
            <person name="Wilson R."/>
            <person name="Cheng Z."/>
            <person name="Jin W."/>
            <person name="Jiang J."/>
            <person name="Leong S.A."/>
            <person name="Iwama H."/>
            <person name="Gojobori T."/>
            <person name="Itoh T."/>
            <person name="Niimura Y."/>
            <person name="Fujii Y."/>
            <person name="Habara T."/>
            <person name="Sakai H."/>
            <person name="Sato Y."/>
            <person name="Wilson G."/>
            <person name="Kumar K."/>
            <person name="McCouch S."/>
            <person name="Juretic N."/>
            <person name="Hoen D."/>
            <person name="Wright S."/>
            <person name="Bruskiewich R."/>
            <person name="Bureau T."/>
            <person name="Miyao A."/>
            <person name="Hirochika H."/>
            <person name="Nishikawa T."/>
            <person name="Kadowaki K."/>
            <person name="Sugiura M."/>
            <person name="Burr B."/>
            <person name="Sasaki T."/>
        </authorList>
    </citation>
    <scope>NUCLEOTIDE SEQUENCE [LARGE SCALE GENOMIC DNA]</scope>
    <source>
        <strain evidence="3">cv. Nipponbare</strain>
    </source>
</reference>
<feature type="non-terminal residue" evidence="2">
    <location>
        <position position="1"/>
    </location>
</feature>
<evidence type="ECO:0000313" key="2">
    <source>
        <dbReference type="EMBL" id="BAH92219.1"/>
    </source>
</evidence>
<dbReference type="KEGG" id="dosa:Os03g0555550"/>
<dbReference type="Proteomes" id="UP000000763">
    <property type="component" value="Chromosome 3"/>
</dbReference>
<reference evidence="3" key="2">
    <citation type="journal article" date="2008" name="Nucleic Acids Res.">
        <title>The rice annotation project database (RAP-DB): 2008 update.</title>
        <authorList>
            <consortium name="The rice annotation project (RAP)"/>
        </authorList>
    </citation>
    <scope>GENOME REANNOTATION</scope>
    <source>
        <strain evidence="3">cv. Nipponbare</strain>
    </source>
</reference>
<name>C7J091_ORYSJ</name>
<protein>
    <submittedName>
        <fullName evidence="2">Os03g0555550 protein</fullName>
    </submittedName>
</protein>
<organism evidence="2 3">
    <name type="scientific">Oryza sativa subsp. japonica</name>
    <name type="common">Rice</name>
    <dbReference type="NCBI Taxonomy" id="39947"/>
    <lineage>
        <taxon>Eukaryota</taxon>
        <taxon>Viridiplantae</taxon>
        <taxon>Streptophyta</taxon>
        <taxon>Embryophyta</taxon>
        <taxon>Tracheophyta</taxon>
        <taxon>Spermatophyta</taxon>
        <taxon>Magnoliopsida</taxon>
        <taxon>Liliopsida</taxon>
        <taxon>Poales</taxon>
        <taxon>Poaceae</taxon>
        <taxon>BOP clade</taxon>
        <taxon>Oryzoideae</taxon>
        <taxon>Oryzeae</taxon>
        <taxon>Oryzinae</taxon>
        <taxon>Oryza</taxon>
        <taxon>Oryza sativa</taxon>
    </lineage>
</organism>
<dbReference type="AlphaFoldDB" id="C7J091"/>
<accession>C7J091</accession>
<feature type="region of interest" description="Disordered" evidence="1">
    <location>
        <begin position="82"/>
        <end position="101"/>
    </location>
</feature>
<dbReference type="EMBL" id="AP008209">
    <property type="protein sequence ID" value="BAH92219.1"/>
    <property type="molecule type" value="Genomic_DNA"/>
</dbReference>
<proteinExistence type="predicted"/>